<dbReference type="FunFam" id="3.40.33.10:FF:000010">
    <property type="entry name" value="Predicted protein"/>
    <property type="match status" value="1"/>
</dbReference>
<dbReference type="EMBL" id="LCUC01000291">
    <property type="protein sequence ID" value="KKY32698.1"/>
    <property type="molecule type" value="Genomic_DNA"/>
</dbReference>
<keyword evidence="4" id="KW-1185">Reference proteome</keyword>
<dbReference type="PANTHER" id="PTHR10334">
    <property type="entry name" value="CYSTEINE-RICH SECRETORY PROTEIN-RELATED"/>
    <property type="match status" value="1"/>
</dbReference>
<dbReference type="InterPro" id="IPR035940">
    <property type="entry name" value="CAP_sf"/>
</dbReference>
<feature type="region of interest" description="Disordered" evidence="1">
    <location>
        <begin position="1"/>
        <end position="29"/>
    </location>
</feature>
<dbReference type="SMART" id="SM00198">
    <property type="entry name" value="SCP"/>
    <property type="match status" value="1"/>
</dbReference>
<protein>
    <submittedName>
        <fullName evidence="3">Putative scp-like extracellular protein</fullName>
    </submittedName>
</protein>
<comment type="caution">
    <text evidence="3">The sequence shown here is derived from an EMBL/GenBank/DDBJ whole genome shotgun (WGS) entry which is preliminary data.</text>
</comment>
<evidence type="ECO:0000313" key="3">
    <source>
        <dbReference type="EMBL" id="KKY32698.1"/>
    </source>
</evidence>
<organism evidence="3 4">
    <name type="scientific">Diaporthe ampelina</name>
    <dbReference type="NCBI Taxonomy" id="1214573"/>
    <lineage>
        <taxon>Eukaryota</taxon>
        <taxon>Fungi</taxon>
        <taxon>Dikarya</taxon>
        <taxon>Ascomycota</taxon>
        <taxon>Pezizomycotina</taxon>
        <taxon>Sordariomycetes</taxon>
        <taxon>Sordariomycetidae</taxon>
        <taxon>Diaporthales</taxon>
        <taxon>Diaporthaceae</taxon>
        <taxon>Diaporthe</taxon>
    </lineage>
</organism>
<name>A0A0G2HBW8_9PEZI</name>
<reference evidence="3 4" key="2">
    <citation type="submission" date="2015-05" db="EMBL/GenBank/DDBJ databases">
        <authorList>
            <person name="Morales-Cruz A."/>
            <person name="Amrine K.C."/>
            <person name="Cantu D."/>
        </authorList>
    </citation>
    <scope>NUCLEOTIDE SEQUENCE [LARGE SCALE GENOMIC DNA]</scope>
    <source>
        <strain evidence="3">DA912</strain>
    </source>
</reference>
<dbReference type="OrthoDB" id="43654at2759"/>
<reference evidence="3 4" key="1">
    <citation type="submission" date="2015-05" db="EMBL/GenBank/DDBJ databases">
        <title>Distinctive expansion of gene families associated with plant cell wall degradation and secondary metabolism in the genomes of grapevine trunk pathogens.</title>
        <authorList>
            <person name="Lawrence D.P."/>
            <person name="Travadon R."/>
            <person name="Rolshausen P.E."/>
            <person name="Baumgartner K."/>
        </authorList>
    </citation>
    <scope>NUCLEOTIDE SEQUENCE [LARGE SCALE GENOMIC DNA]</scope>
    <source>
        <strain evidence="3">DA912</strain>
    </source>
</reference>
<feature type="domain" description="SCP" evidence="2">
    <location>
        <begin position="45"/>
        <end position="182"/>
    </location>
</feature>
<evidence type="ECO:0000256" key="1">
    <source>
        <dbReference type="SAM" id="MobiDB-lite"/>
    </source>
</evidence>
<dbReference type="InterPro" id="IPR034113">
    <property type="entry name" value="SCP_GAPR1-like"/>
</dbReference>
<dbReference type="SUPFAM" id="SSF55797">
    <property type="entry name" value="PR-1-like"/>
    <property type="match status" value="1"/>
</dbReference>
<dbReference type="PRINTS" id="PR00837">
    <property type="entry name" value="V5TPXLIKE"/>
</dbReference>
<accession>A0A0G2HBW8</accession>
<feature type="compositionally biased region" description="Basic and acidic residues" evidence="1">
    <location>
        <begin position="15"/>
        <end position="24"/>
    </location>
</feature>
<dbReference type="Pfam" id="PF00188">
    <property type="entry name" value="CAP"/>
    <property type="match status" value="1"/>
</dbReference>
<dbReference type="Proteomes" id="UP000034680">
    <property type="component" value="Unassembled WGS sequence"/>
</dbReference>
<evidence type="ECO:0000313" key="4">
    <source>
        <dbReference type="Proteomes" id="UP000034680"/>
    </source>
</evidence>
<dbReference type="STRING" id="1214573.A0A0G2HBW8"/>
<dbReference type="InterPro" id="IPR014044">
    <property type="entry name" value="CAP_dom"/>
</dbReference>
<gene>
    <name evidence="3" type="ORF">UCDDA912_g07324</name>
</gene>
<dbReference type="AlphaFoldDB" id="A0A0G2HBW8"/>
<dbReference type="Gene3D" id="3.40.33.10">
    <property type="entry name" value="CAP"/>
    <property type="match status" value="1"/>
</dbReference>
<proteinExistence type="predicted"/>
<sequence length="186" mass="19970">MADSSCETRVPTPISHEEEDKAVHEGGSAASVEDFSVAAAAALNGDQTKALKIHNDGRKTKGCPPLAWDAGLAQHAQQWANHLAKIDKLEHSTGAQRPGEGENLAWYSNSPQNPLSGAAQMWMNEAKNYHGEPIGQGNFGSYGHYTQCMWKSTKKLGMASAKSAKGGTYIVGRYSPPGNWTGQKPY</sequence>
<dbReference type="InterPro" id="IPR001283">
    <property type="entry name" value="CRISP-related"/>
</dbReference>
<dbReference type="CDD" id="cd05382">
    <property type="entry name" value="CAP_GAPR1-like"/>
    <property type="match status" value="1"/>
</dbReference>
<evidence type="ECO:0000259" key="2">
    <source>
        <dbReference type="SMART" id="SM00198"/>
    </source>
</evidence>